<feature type="compositionally biased region" description="Basic residues" evidence="2">
    <location>
        <begin position="269"/>
        <end position="283"/>
    </location>
</feature>
<evidence type="ECO:0000313" key="4">
    <source>
        <dbReference type="Proteomes" id="UP001651158"/>
    </source>
</evidence>
<keyword evidence="4" id="KW-1185">Reference proteome</keyword>
<evidence type="ECO:0000313" key="3">
    <source>
        <dbReference type="EMBL" id="KAL5112132.1"/>
    </source>
</evidence>
<dbReference type="Proteomes" id="UP001651158">
    <property type="component" value="Unassembled WGS sequence"/>
</dbReference>
<feature type="compositionally biased region" description="Low complexity" evidence="2">
    <location>
        <begin position="389"/>
        <end position="398"/>
    </location>
</feature>
<protein>
    <submittedName>
        <fullName evidence="3">Uncharacterized protein</fullName>
    </submittedName>
</protein>
<feature type="region of interest" description="Disordered" evidence="2">
    <location>
        <begin position="268"/>
        <end position="307"/>
    </location>
</feature>
<feature type="compositionally biased region" description="Basic residues" evidence="2">
    <location>
        <begin position="403"/>
        <end position="413"/>
    </location>
</feature>
<dbReference type="EMBL" id="JAKROA010000001">
    <property type="protein sequence ID" value="KAL5112132.1"/>
    <property type="molecule type" value="Genomic_DNA"/>
</dbReference>
<comment type="caution">
    <text evidence="3">The sequence shown here is derived from an EMBL/GenBank/DDBJ whole genome shotgun (WGS) entry which is preliminary data.</text>
</comment>
<feature type="region of interest" description="Disordered" evidence="2">
    <location>
        <begin position="368"/>
        <end position="423"/>
    </location>
</feature>
<reference evidence="3 4" key="1">
    <citation type="journal article" date="2022" name="Front. Cell. Infect. Microbiol.">
        <title>The Genomes of Two Strains of Taenia crassiceps the Animal Model for the Study of Human Cysticercosis.</title>
        <authorList>
            <person name="Bobes R.J."/>
            <person name="Estrada K."/>
            <person name="Rios-Valencia D.G."/>
            <person name="Calderon-Gallegos A."/>
            <person name="de la Torre P."/>
            <person name="Carrero J.C."/>
            <person name="Sanchez-Flores A."/>
            <person name="Laclette J.P."/>
        </authorList>
    </citation>
    <scope>NUCLEOTIDE SEQUENCE [LARGE SCALE GENOMIC DNA]</scope>
    <source>
        <strain evidence="3">WFUcys</strain>
    </source>
</reference>
<sequence length="522" mass="59201">MEENACKWITRLYKSVKSLEQSSRALHAHLKVVFPTETKEAASRLRTLSSEEVARVVELLDALGSVQDAAKACVAEVGGTIPDLESSAESEMTELSAEALRMAKLLPTQNHAQSVEKFLVERILEVKNSEWSARQTVERQKEEISRLNALNASANKTRTVATNTEHSSDVDSPSLQVAPRVITAKTSSPIGSFDNVIRGRHFASSVALPSFRCQDSEPQMVRLTWAANNTTTDRSTALCAPLEISQVDQIAFEQLKEENNRLQQQLARFKSRKKTANRNRRRPSKSESSDSESIKGTRRKSFRQSPLRCRASFHEEEDASTFERLRRRVHELELERNRFLVEKQVLEENARAEHRLADKLITQTLRRRRNRYSSLRHHSDKRNRRTRSSTESSYASETSTEHRVKRKKGHRSGGLKSIAKATEAGPSENEEICAVSVSDLRPYKPNIRPKVCLLEGDCYVDKTNSRDLHCATVFGVPSVTSLMLQKAKMNLQAIEKDLLEHTTIPDIDSSDYLEYLKKKYLI</sequence>
<accession>A0ABR4QRB2</accession>
<feature type="coiled-coil region" evidence="1">
    <location>
        <begin position="322"/>
        <end position="349"/>
    </location>
</feature>
<evidence type="ECO:0000256" key="1">
    <source>
        <dbReference type="SAM" id="Coils"/>
    </source>
</evidence>
<feature type="compositionally biased region" description="Basic and acidic residues" evidence="2">
    <location>
        <begin position="284"/>
        <end position="295"/>
    </location>
</feature>
<keyword evidence="1" id="KW-0175">Coiled coil</keyword>
<organism evidence="3 4">
    <name type="scientific">Taenia crassiceps</name>
    <dbReference type="NCBI Taxonomy" id="6207"/>
    <lineage>
        <taxon>Eukaryota</taxon>
        <taxon>Metazoa</taxon>
        <taxon>Spiralia</taxon>
        <taxon>Lophotrochozoa</taxon>
        <taxon>Platyhelminthes</taxon>
        <taxon>Cestoda</taxon>
        <taxon>Eucestoda</taxon>
        <taxon>Cyclophyllidea</taxon>
        <taxon>Taeniidae</taxon>
        <taxon>Taenia</taxon>
    </lineage>
</organism>
<feature type="compositionally biased region" description="Basic residues" evidence="2">
    <location>
        <begin position="368"/>
        <end position="387"/>
    </location>
</feature>
<gene>
    <name evidence="3" type="ORF">TcWFU_005368</name>
</gene>
<evidence type="ECO:0000256" key="2">
    <source>
        <dbReference type="SAM" id="MobiDB-lite"/>
    </source>
</evidence>
<proteinExistence type="predicted"/>
<name>A0ABR4QRB2_9CEST</name>